<dbReference type="EMBL" id="NOZR01000014">
    <property type="protein sequence ID" value="OYN77971.1"/>
    <property type="molecule type" value="Genomic_DNA"/>
</dbReference>
<keyword evidence="2" id="KW-1185">Reference proteome</keyword>
<dbReference type="OrthoDB" id="4735663at2"/>
<dbReference type="AlphaFoldDB" id="A0A255DH46"/>
<name>A0A255DH46_9MYCO</name>
<comment type="caution">
    <text evidence="1">The sequence shown here is derived from an EMBL/GenBank/DDBJ whole genome shotgun (WGS) entry which is preliminary data.</text>
</comment>
<reference evidence="1 2" key="1">
    <citation type="submission" date="2017-07" db="EMBL/GenBank/DDBJ databases">
        <title>The new phylogeny of genus Mycobacterium.</title>
        <authorList>
            <person name="Tortoli E."/>
            <person name="Trovato A."/>
            <person name="Cirillo D.M."/>
        </authorList>
    </citation>
    <scope>NUCLEOTIDE SEQUENCE [LARGE SCALE GENOMIC DNA]</scope>
    <source>
        <strain evidence="1 2">ATCC 33027</strain>
    </source>
</reference>
<evidence type="ECO:0000313" key="2">
    <source>
        <dbReference type="Proteomes" id="UP000216063"/>
    </source>
</evidence>
<dbReference type="RefSeq" id="WP_094481698.1">
    <property type="nucleotide sequence ID" value="NZ_JACKSC010000384.1"/>
</dbReference>
<dbReference type="Proteomes" id="UP000216063">
    <property type="component" value="Unassembled WGS sequence"/>
</dbReference>
<organism evidence="1 2">
    <name type="scientific">Mycolicibacterium sphagni</name>
    <dbReference type="NCBI Taxonomy" id="1786"/>
    <lineage>
        <taxon>Bacteria</taxon>
        <taxon>Bacillati</taxon>
        <taxon>Actinomycetota</taxon>
        <taxon>Actinomycetes</taxon>
        <taxon>Mycobacteriales</taxon>
        <taxon>Mycobacteriaceae</taxon>
        <taxon>Mycolicibacterium</taxon>
    </lineage>
</organism>
<sequence length="62" mass="6658">MKARITRWLERAGNSLSGAAPLTPIDASYGATWWGRVPALDEGRTRSAGRLPLVAAAHLPVF</sequence>
<proteinExistence type="predicted"/>
<protein>
    <submittedName>
        <fullName evidence="1">Uncharacterized protein</fullName>
    </submittedName>
</protein>
<gene>
    <name evidence="1" type="ORF">CG716_17090</name>
</gene>
<evidence type="ECO:0000313" key="1">
    <source>
        <dbReference type="EMBL" id="OYN77971.1"/>
    </source>
</evidence>
<accession>A0A255DH46</accession>